<name>A0A6C0D8R9_9ZZZZ</name>
<accession>A0A6C0D8R9</accession>
<dbReference type="EMBL" id="MN739564">
    <property type="protein sequence ID" value="QHT13198.1"/>
    <property type="molecule type" value="Genomic_DNA"/>
</dbReference>
<sequence length="357" mass="42180">MKTVIYMHHLILYCYSHKKENMVNNSSYKCNFEGCDKQPSFNIIGQNAKFCVTHKTADMVNVRDICCLFPDCNKQPSYGIDKPLYCKAHKTLEMTNIKCAKCEHKDCNIQPCFDFKGGIGRFCAAHKLENMVDVKSNLCLFDECNKYPTFNYENEIKPLYCFSHKLDNMIDITHDRCKIPLCYVRGNPKYDGYCLRCYIHMFPDKPISRNFKTKERTVIDYILNKFPDVTWIADKKIYDGCSSKRPDLFLDLGYQVIIIEVDENQHTGYNCENKRMMEISQDVNHRPIIFIRFNPDSYYENNIKVPSCWSVNKKGLLTLRDKEEWNDRLRKLKKTVKKWLTKVSEKTIQSIQLFYDE</sequence>
<evidence type="ECO:0000313" key="1">
    <source>
        <dbReference type="EMBL" id="QHT13198.1"/>
    </source>
</evidence>
<reference evidence="1" key="1">
    <citation type="journal article" date="2020" name="Nature">
        <title>Giant virus diversity and host interactions through global metagenomics.</title>
        <authorList>
            <person name="Schulz F."/>
            <person name="Roux S."/>
            <person name="Paez-Espino D."/>
            <person name="Jungbluth S."/>
            <person name="Walsh D.A."/>
            <person name="Denef V.J."/>
            <person name="McMahon K.D."/>
            <person name="Konstantinidis K.T."/>
            <person name="Eloe-Fadrosh E.A."/>
            <person name="Kyrpides N.C."/>
            <person name="Woyke T."/>
        </authorList>
    </citation>
    <scope>NUCLEOTIDE SEQUENCE</scope>
    <source>
        <strain evidence="1">GVMAG-M-3300023174-131</strain>
    </source>
</reference>
<dbReference type="Pfam" id="PF19114">
    <property type="entry name" value="EsV_1_7_cys"/>
    <property type="match status" value="5"/>
</dbReference>
<proteinExistence type="predicted"/>
<dbReference type="SMART" id="SM01425">
    <property type="entry name" value="EsV_1_7"/>
    <property type="match status" value="4"/>
</dbReference>
<dbReference type="InterPro" id="IPR043822">
    <property type="entry name" value="EsV_1_7_cys"/>
</dbReference>
<dbReference type="Gene3D" id="6.10.140.110">
    <property type="match status" value="2"/>
</dbReference>
<protein>
    <submittedName>
        <fullName evidence="1">Uncharacterized protein</fullName>
    </submittedName>
</protein>
<dbReference type="AlphaFoldDB" id="A0A6C0D8R9"/>
<organism evidence="1">
    <name type="scientific">viral metagenome</name>
    <dbReference type="NCBI Taxonomy" id="1070528"/>
    <lineage>
        <taxon>unclassified sequences</taxon>
        <taxon>metagenomes</taxon>
        <taxon>organismal metagenomes</taxon>
    </lineage>
</organism>